<name>A0A9P6WJU1_9ASCO</name>
<dbReference type="Proteomes" id="UP000697127">
    <property type="component" value="Unassembled WGS sequence"/>
</dbReference>
<gene>
    <name evidence="9" type="ORF">C6P40_001184</name>
</gene>
<dbReference type="AlphaFoldDB" id="A0A9P6WJU1"/>
<dbReference type="GO" id="GO:0005783">
    <property type="term" value="C:endoplasmic reticulum"/>
    <property type="evidence" value="ECO:0007669"/>
    <property type="project" value="TreeGrafter"/>
</dbReference>
<evidence type="ECO:0000256" key="8">
    <source>
        <dbReference type="SAM" id="Phobius"/>
    </source>
</evidence>
<feature type="transmembrane region" description="Helical" evidence="8">
    <location>
        <begin position="98"/>
        <end position="118"/>
    </location>
</feature>
<comment type="similarity">
    <text evidence="2 6">Belongs to the CDC50/LEM3 family.</text>
</comment>
<dbReference type="PIRSF" id="PIRSF015840">
    <property type="entry name" value="DUF284_TM_euk"/>
    <property type="match status" value="1"/>
</dbReference>
<feature type="region of interest" description="Disordered" evidence="7">
    <location>
        <begin position="20"/>
        <end position="81"/>
    </location>
</feature>
<dbReference type="PANTHER" id="PTHR10926">
    <property type="entry name" value="CELL CYCLE CONTROL PROTEIN 50"/>
    <property type="match status" value="1"/>
</dbReference>
<dbReference type="GO" id="GO:0045332">
    <property type="term" value="P:phospholipid translocation"/>
    <property type="evidence" value="ECO:0007669"/>
    <property type="project" value="UniProtKB-UniRule"/>
</dbReference>
<reference evidence="9" key="1">
    <citation type="submission" date="2020-11" db="EMBL/GenBank/DDBJ databases">
        <title>Kefir isolates.</title>
        <authorList>
            <person name="Marcisauskas S."/>
            <person name="Kim Y."/>
            <person name="Blasche S."/>
        </authorList>
    </citation>
    <scope>NUCLEOTIDE SEQUENCE</scope>
    <source>
        <strain evidence="9">Olga-1</strain>
    </source>
</reference>
<comment type="caution">
    <text evidence="9">The sequence shown here is derived from an EMBL/GenBank/DDBJ whole genome shotgun (WGS) entry which is preliminary data.</text>
</comment>
<keyword evidence="5 6" id="KW-0472">Membrane</keyword>
<evidence type="ECO:0000256" key="5">
    <source>
        <dbReference type="ARBA" id="ARBA00023136"/>
    </source>
</evidence>
<evidence type="ECO:0000256" key="2">
    <source>
        <dbReference type="ARBA" id="ARBA00009457"/>
    </source>
</evidence>
<evidence type="ECO:0000313" key="9">
    <source>
        <dbReference type="EMBL" id="KAG0688271.1"/>
    </source>
</evidence>
<evidence type="ECO:0000256" key="6">
    <source>
        <dbReference type="PIRNR" id="PIRNR015840"/>
    </source>
</evidence>
<keyword evidence="4 8" id="KW-1133">Transmembrane helix</keyword>
<dbReference type="Pfam" id="PF03381">
    <property type="entry name" value="CDC50"/>
    <property type="match status" value="1"/>
</dbReference>
<feature type="compositionally biased region" description="Acidic residues" evidence="7">
    <location>
        <begin position="55"/>
        <end position="65"/>
    </location>
</feature>
<dbReference type="PANTHER" id="PTHR10926:SF20">
    <property type="entry name" value="PHOSPHOLIPID-TRANSPORTING ATPASE ACCESSORY SUBUNIT LEM3"/>
    <property type="match status" value="1"/>
</dbReference>
<dbReference type="GO" id="GO:0005794">
    <property type="term" value="C:Golgi apparatus"/>
    <property type="evidence" value="ECO:0007669"/>
    <property type="project" value="TreeGrafter"/>
</dbReference>
<evidence type="ECO:0000256" key="4">
    <source>
        <dbReference type="ARBA" id="ARBA00022989"/>
    </source>
</evidence>
<feature type="compositionally biased region" description="Low complexity" evidence="7">
    <location>
        <begin position="27"/>
        <end position="37"/>
    </location>
</feature>
<dbReference type="EMBL" id="PUHW01000166">
    <property type="protein sequence ID" value="KAG0688271.1"/>
    <property type="molecule type" value="Genomic_DNA"/>
</dbReference>
<keyword evidence="3 8" id="KW-0812">Transmembrane</keyword>
<evidence type="ECO:0008006" key="11">
    <source>
        <dbReference type="Google" id="ProtNLM"/>
    </source>
</evidence>
<keyword evidence="10" id="KW-1185">Reference proteome</keyword>
<feature type="transmembrane region" description="Helical" evidence="8">
    <location>
        <begin position="399"/>
        <end position="425"/>
    </location>
</feature>
<dbReference type="GO" id="GO:0005886">
    <property type="term" value="C:plasma membrane"/>
    <property type="evidence" value="ECO:0007669"/>
    <property type="project" value="TreeGrafter"/>
</dbReference>
<evidence type="ECO:0000256" key="7">
    <source>
        <dbReference type="SAM" id="MobiDB-lite"/>
    </source>
</evidence>
<evidence type="ECO:0000256" key="1">
    <source>
        <dbReference type="ARBA" id="ARBA00004370"/>
    </source>
</evidence>
<dbReference type="InterPro" id="IPR005045">
    <property type="entry name" value="CDC50/LEM3_fam"/>
</dbReference>
<organism evidence="9 10">
    <name type="scientific">Pichia californica</name>
    <dbReference type="NCBI Taxonomy" id="460514"/>
    <lineage>
        <taxon>Eukaryota</taxon>
        <taxon>Fungi</taxon>
        <taxon>Dikarya</taxon>
        <taxon>Ascomycota</taxon>
        <taxon>Saccharomycotina</taxon>
        <taxon>Pichiomycetes</taxon>
        <taxon>Pichiales</taxon>
        <taxon>Pichiaceae</taxon>
        <taxon>Pichia</taxon>
    </lineage>
</organism>
<proteinExistence type="inferred from homology"/>
<accession>A0A9P6WJU1</accession>
<protein>
    <recommendedName>
        <fullName evidence="11">Cell division control protein 50</fullName>
    </recommendedName>
</protein>
<evidence type="ECO:0000313" key="10">
    <source>
        <dbReference type="Proteomes" id="UP000697127"/>
    </source>
</evidence>
<comment type="subcellular location">
    <subcellularLocation>
        <location evidence="1">Membrane</location>
    </subcellularLocation>
</comment>
<evidence type="ECO:0000256" key="3">
    <source>
        <dbReference type="ARBA" id="ARBA00022692"/>
    </source>
</evidence>
<sequence>MSNFSQGVTNLQNNMHNIFGGLKMRHNNNNNNNNNNKNNDDNDNFSEINDRQDLMEDDDELDINDDDKKTKSKSRRPKETDFTQQRLKAFHPILTAKAIIPMFILLAIIFVPIGGAMLNASNNIQDFTINYAYCSQLANSDTWTDIPLKYYTHHFKTNVDINPKWKLATNNSNVWNNFDEERNICQIQFQIPHEMKGPIFLFYKLIGFHANHRQYVKSFSEDQLNGKDASISLIKDTVGQNCQPLSINEDNKIYYPCGLIANSMFNDTFDETLIAINNTNANDYIMTTNGISWSTNKYRFKKTKYNINDIVPPPNWVKLYPNGYNETNLPDISKWPQFQNWMSPAALSDFSNMVLRNDNDNLPVGLYQVNIGLHFPTTEYNGGKLLYMSTASSIGGKNAFLGVSWIIGGFICLALALLLGFGVLVKGRRAGDTNLLSWNKEQMHQVSDE</sequence>